<keyword evidence="1 2" id="KW-0238">DNA-binding</keyword>
<dbReference type="SUPFAM" id="SSF48498">
    <property type="entry name" value="Tetracyclin repressor-like, C-terminal domain"/>
    <property type="match status" value="1"/>
</dbReference>
<dbReference type="PRINTS" id="PR00455">
    <property type="entry name" value="HTHTETR"/>
</dbReference>
<dbReference type="GO" id="GO:0000976">
    <property type="term" value="F:transcription cis-regulatory region binding"/>
    <property type="evidence" value="ECO:0007669"/>
    <property type="project" value="TreeGrafter"/>
</dbReference>
<dbReference type="InterPro" id="IPR036271">
    <property type="entry name" value="Tet_transcr_reg_TetR-rel_C_sf"/>
</dbReference>
<dbReference type="PROSITE" id="PS50977">
    <property type="entry name" value="HTH_TETR_2"/>
    <property type="match status" value="1"/>
</dbReference>
<reference evidence="4 5" key="1">
    <citation type="submission" date="2019-01" db="EMBL/GenBank/DDBJ databases">
        <authorList>
            <person name="Chen W.-M."/>
        </authorList>
    </citation>
    <scope>NUCLEOTIDE SEQUENCE [LARGE SCALE GENOMIC DNA]</scope>
    <source>
        <strain evidence="4 5">HPM-16</strain>
    </source>
</reference>
<dbReference type="EMBL" id="SACQ01000001">
    <property type="protein sequence ID" value="RVU32493.1"/>
    <property type="molecule type" value="Genomic_DNA"/>
</dbReference>
<dbReference type="PROSITE" id="PS01081">
    <property type="entry name" value="HTH_TETR_1"/>
    <property type="match status" value="1"/>
</dbReference>
<dbReference type="InterPro" id="IPR009057">
    <property type="entry name" value="Homeodomain-like_sf"/>
</dbReference>
<protein>
    <submittedName>
        <fullName evidence="4">TetR/AcrR family transcriptional regulator</fullName>
    </submittedName>
</protein>
<dbReference type="Gene3D" id="1.10.357.10">
    <property type="entry name" value="Tetracycline Repressor, domain 2"/>
    <property type="match status" value="1"/>
</dbReference>
<gene>
    <name evidence="4" type="ORF">EOE65_02255</name>
</gene>
<dbReference type="AlphaFoldDB" id="A0A437QDM7"/>
<evidence type="ECO:0000313" key="4">
    <source>
        <dbReference type="EMBL" id="RVU32493.1"/>
    </source>
</evidence>
<proteinExistence type="predicted"/>
<dbReference type="GO" id="GO:0003700">
    <property type="term" value="F:DNA-binding transcription factor activity"/>
    <property type="evidence" value="ECO:0007669"/>
    <property type="project" value="TreeGrafter"/>
</dbReference>
<accession>A0A437QDM7</accession>
<dbReference type="Pfam" id="PF17939">
    <property type="entry name" value="TetR_C_30"/>
    <property type="match status" value="1"/>
</dbReference>
<evidence type="ECO:0000259" key="3">
    <source>
        <dbReference type="PROSITE" id="PS50977"/>
    </source>
</evidence>
<evidence type="ECO:0000313" key="5">
    <source>
        <dbReference type="Proteomes" id="UP000282818"/>
    </source>
</evidence>
<dbReference type="InterPro" id="IPR050109">
    <property type="entry name" value="HTH-type_TetR-like_transc_reg"/>
</dbReference>
<dbReference type="SUPFAM" id="SSF46689">
    <property type="entry name" value="Homeodomain-like"/>
    <property type="match status" value="1"/>
</dbReference>
<feature type="domain" description="HTH tetR-type" evidence="3">
    <location>
        <begin position="4"/>
        <end position="64"/>
    </location>
</feature>
<dbReference type="PANTHER" id="PTHR30055">
    <property type="entry name" value="HTH-TYPE TRANSCRIPTIONAL REGULATOR RUTR"/>
    <property type="match status" value="1"/>
</dbReference>
<organism evidence="4 5">
    <name type="scientific">Neptunomonas marina</name>
    <dbReference type="NCBI Taxonomy" id="1815562"/>
    <lineage>
        <taxon>Bacteria</taxon>
        <taxon>Pseudomonadati</taxon>
        <taxon>Pseudomonadota</taxon>
        <taxon>Gammaproteobacteria</taxon>
        <taxon>Oceanospirillales</taxon>
        <taxon>Oceanospirillaceae</taxon>
        <taxon>Neptunomonas</taxon>
    </lineage>
</organism>
<dbReference type="RefSeq" id="WP_127692662.1">
    <property type="nucleotide sequence ID" value="NZ_SACQ01000001.1"/>
</dbReference>
<keyword evidence="5" id="KW-1185">Reference proteome</keyword>
<comment type="caution">
    <text evidence="4">The sequence shown here is derived from an EMBL/GenBank/DDBJ whole genome shotgun (WGS) entry which is preliminary data.</text>
</comment>
<feature type="DNA-binding region" description="H-T-H motif" evidence="2">
    <location>
        <begin position="27"/>
        <end position="46"/>
    </location>
</feature>
<dbReference type="PANTHER" id="PTHR30055:SF235">
    <property type="entry name" value="TRANSCRIPTIONAL REGULATORY PROTEIN"/>
    <property type="match status" value="1"/>
</dbReference>
<dbReference type="Proteomes" id="UP000282818">
    <property type="component" value="Unassembled WGS sequence"/>
</dbReference>
<evidence type="ECO:0000256" key="1">
    <source>
        <dbReference type="ARBA" id="ARBA00023125"/>
    </source>
</evidence>
<dbReference type="InterPro" id="IPR001647">
    <property type="entry name" value="HTH_TetR"/>
</dbReference>
<evidence type="ECO:0000256" key="2">
    <source>
        <dbReference type="PROSITE-ProRule" id="PRU00335"/>
    </source>
</evidence>
<dbReference type="InterPro" id="IPR041586">
    <property type="entry name" value="PsrA_TetR_C"/>
</dbReference>
<dbReference type="Pfam" id="PF00440">
    <property type="entry name" value="TetR_N"/>
    <property type="match status" value="1"/>
</dbReference>
<name>A0A437QDM7_9GAMM</name>
<dbReference type="InterPro" id="IPR023772">
    <property type="entry name" value="DNA-bd_HTH_TetR-type_CS"/>
</dbReference>
<sequence length="219" mass="24757">MQQSKTARQIQKAAEALFAEQGFSETTMRQITTAAKVNLAAVNYHFGSKQGLIESVADKYVAPFVGHLQDAVCTTRYTHQGTTVATEELLEMLMRALLKVHQTNGHALAIFSRLLDLSYVPGQDEFRVFLTSKYRESLDDFILLLRQDAAPMHDDEFFWRIHFLLGSMIFTLNNYRVLAGLGGSKDDEDIEVERVLHRMIPVLTAGFLARPESTFVSRI</sequence>